<dbReference type="SUPFAM" id="SSF161098">
    <property type="entry name" value="MetI-like"/>
    <property type="match status" value="2"/>
</dbReference>
<dbReference type="PANTHER" id="PTHR43357:SF3">
    <property type="entry name" value="FE(3+)-TRANSPORT SYSTEM PERMEASE PROTEIN FBPB 2"/>
    <property type="match status" value="1"/>
</dbReference>
<feature type="transmembrane region" description="Helical" evidence="8">
    <location>
        <begin position="103"/>
        <end position="121"/>
    </location>
</feature>
<evidence type="ECO:0000259" key="9">
    <source>
        <dbReference type="PROSITE" id="PS50928"/>
    </source>
</evidence>
<feature type="transmembrane region" description="Helical" evidence="8">
    <location>
        <begin position="417"/>
        <end position="438"/>
    </location>
</feature>
<keyword evidence="7 8" id="KW-0472">Membrane</keyword>
<evidence type="ECO:0000256" key="3">
    <source>
        <dbReference type="ARBA" id="ARBA00022475"/>
    </source>
</evidence>
<feature type="domain" description="ABC transmembrane type-1" evidence="9">
    <location>
        <begin position="344"/>
        <end position="552"/>
    </location>
</feature>
<proteinExistence type="inferred from homology"/>
<keyword evidence="4" id="KW-0997">Cell inner membrane</keyword>
<keyword evidence="3" id="KW-1003">Cell membrane</keyword>
<dbReference type="EMBL" id="FMXQ01000011">
    <property type="protein sequence ID" value="SDB55221.1"/>
    <property type="molecule type" value="Genomic_DNA"/>
</dbReference>
<protein>
    <submittedName>
        <fullName evidence="10">Iron(III) transport system permease protein</fullName>
    </submittedName>
</protein>
<dbReference type="InterPro" id="IPR000515">
    <property type="entry name" value="MetI-like"/>
</dbReference>
<reference evidence="10 11" key="1">
    <citation type="submission" date="2016-10" db="EMBL/GenBank/DDBJ databases">
        <authorList>
            <person name="de Groot N.N."/>
        </authorList>
    </citation>
    <scope>NUCLEOTIDE SEQUENCE [LARGE SCALE GENOMIC DNA]</scope>
    <source>
        <strain evidence="10 11">ATCC 35022</strain>
    </source>
</reference>
<dbReference type="STRING" id="665467.SAMN02982931_04393"/>
<feature type="transmembrane region" description="Helical" evidence="8">
    <location>
        <begin position="254"/>
        <end position="275"/>
    </location>
</feature>
<feature type="domain" description="ABC transmembrane type-1" evidence="9">
    <location>
        <begin position="65"/>
        <end position="272"/>
    </location>
</feature>
<feature type="transmembrane region" description="Helical" evidence="8">
    <location>
        <begin position="345"/>
        <end position="368"/>
    </location>
</feature>
<feature type="transmembrane region" description="Helical" evidence="8">
    <location>
        <begin position="198"/>
        <end position="220"/>
    </location>
</feature>
<evidence type="ECO:0000256" key="6">
    <source>
        <dbReference type="ARBA" id="ARBA00022989"/>
    </source>
</evidence>
<comment type="similarity">
    <text evidence="8">Belongs to the binding-protein-dependent transport system permease family.</text>
</comment>
<dbReference type="GO" id="GO:0055085">
    <property type="term" value="P:transmembrane transport"/>
    <property type="evidence" value="ECO:0007669"/>
    <property type="project" value="InterPro"/>
</dbReference>
<evidence type="ECO:0000256" key="4">
    <source>
        <dbReference type="ARBA" id="ARBA00022519"/>
    </source>
</evidence>
<keyword evidence="6 8" id="KW-1133">Transmembrane helix</keyword>
<evidence type="ECO:0000256" key="7">
    <source>
        <dbReference type="ARBA" id="ARBA00023136"/>
    </source>
</evidence>
<dbReference type="RefSeq" id="WP_090880250.1">
    <property type="nucleotide sequence ID" value="NZ_FMXQ01000011.1"/>
</dbReference>
<dbReference type="PROSITE" id="PS50928">
    <property type="entry name" value="ABC_TM1"/>
    <property type="match status" value="2"/>
</dbReference>
<evidence type="ECO:0000256" key="5">
    <source>
        <dbReference type="ARBA" id="ARBA00022692"/>
    </source>
</evidence>
<evidence type="ECO:0000313" key="11">
    <source>
        <dbReference type="Proteomes" id="UP000199071"/>
    </source>
</evidence>
<evidence type="ECO:0000313" key="10">
    <source>
        <dbReference type="EMBL" id="SDB55221.1"/>
    </source>
</evidence>
<accession>A0A1G6ECT9</accession>
<dbReference type="Proteomes" id="UP000199071">
    <property type="component" value="Unassembled WGS sequence"/>
</dbReference>
<comment type="subcellular location">
    <subcellularLocation>
        <location evidence="1">Cell inner membrane</location>
        <topology evidence="1">Multi-pass membrane protein</topology>
    </subcellularLocation>
    <subcellularLocation>
        <location evidence="8">Cell membrane</location>
        <topology evidence="8">Multi-pass membrane protein</topology>
    </subcellularLocation>
</comment>
<evidence type="ECO:0000256" key="1">
    <source>
        <dbReference type="ARBA" id="ARBA00004429"/>
    </source>
</evidence>
<dbReference type="InterPro" id="IPR035906">
    <property type="entry name" value="MetI-like_sf"/>
</dbReference>
<keyword evidence="11" id="KW-1185">Reference proteome</keyword>
<evidence type="ECO:0000256" key="8">
    <source>
        <dbReference type="RuleBase" id="RU363032"/>
    </source>
</evidence>
<feature type="transmembrane region" description="Helical" evidence="8">
    <location>
        <begin position="533"/>
        <end position="553"/>
    </location>
</feature>
<dbReference type="GO" id="GO:0005886">
    <property type="term" value="C:plasma membrane"/>
    <property type="evidence" value="ECO:0007669"/>
    <property type="project" value="UniProtKB-SubCell"/>
</dbReference>
<name>A0A1G6ECT9_9HYPH</name>
<dbReference type="CDD" id="cd06261">
    <property type="entry name" value="TM_PBP2"/>
    <property type="match status" value="2"/>
</dbReference>
<keyword evidence="5 8" id="KW-0812">Transmembrane</keyword>
<evidence type="ECO:0000256" key="2">
    <source>
        <dbReference type="ARBA" id="ARBA00022448"/>
    </source>
</evidence>
<dbReference type="PANTHER" id="PTHR43357">
    <property type="entry name" value="INNER MEMBRANE ABC TRANSPORTER PERMEASE PROTEIN YDCV"/>
    <property type="match status" value="1"/>
</dbReference>
<dbReference type="FunFam" id="1.10.3720.10:FF:000088">
    <property type="entry name" value="Iron(III) ABC transporter, permease protein"/>
    <property type="match status" value="1"/>
</dbReference>
<feature type="transmembrane region" description="Helical" evidence="8">
    <location>
        <begin position="21"/>
        <end position="46"/>
    </location>
</feature>
<sequence length="566" mass="58785">MSAIAATLRHPVAALKCGGACVWIVAAAATALLVIAPIVALGVIAAQGSGDAWSHLVAHVLPTATLNTVLLLAGVGVVVVFVGTGAAWLVTAYDFPGRRILDWALLLPLAVPTYIVAYAYLDLLHPIGPIQSAIRDILGLTSPGQLRLPDIRSVGGAIILLGFVLYPYVYLSTRALFLMQAAGLVDAARTLGASRRGIFFRIAVPLARPAIAIGASLALMETLNDVGASEFLGVRTLTLSIYSTWINQSNLPGAAQLALVMLAVVVLLVLIERWARRRQRFAGRSQRTAPPARQRLHGAPALAALGLGLLPIMIGFGAPAIHLVIQAMRRIEFAGLSDSILTEALNTVGVSLAATIIAVGLGLVVAYAARIDHGRIGGGLLRIASLGYALPGTVIAIGLLSPLAGLDNMVDGVSRDLFGISTGLLLSGSAAALIYAYVVRFLAVSGGGAEAGLSKVSQTLDHSARTLGETATGTLRRVHLPLIRPALGAAAILVFVDCMKELPATLLLRPLNFETLATHLYGEAARGTYEDGAVAALAIVLVGLLPVILLARLSGPVIPRQGRLNS</sequence>
<feature type="transmembrane region" description="Helical" evidence="8">
    <location>
        <begin position="380"/>
        <end position="405"/>
    </location>
</feature>
<feature type="transmembrane region" description="Helical" evidence="8">
    <location>
        <begin position="66"/>
        <end position="91"/>
    </location>
</feature>
<gene>
    <name evidence="10" type="ORF">SAMN02982931_04393</name>
</gene>
<dbReference type="Pfam" id="PF00528">
    <property type="entry name" value="BPD_transp_1"/>
    <property type="match status" value="2"/>
</dbReference>
<dbReference type="Gene3D" id="1.10.3720.10">
    <property type="entry name" value="MetI-like"/>
    <property type="match status" value="2"/>
</dbReference>
<dbReference type="AlphaFoldDB" id="A0A1G6ECT9"/>
<feature type="transmembrane region" description="Helical" evidence="8">
    <location>
        <begin position="151"/>
        <end position="171"/>
    </location>
</feature>
<organism evidence="10 11">
    <name type="scientific">Bauldia litoralis</name>
    <dbReference type="NCBI Taxonomy" id="665467"/>
    <lineage>
        <taxon>Bacteria</taxon>
        <taxon>Pseudomonadati</taxon>
        <taxon>Pseudomonadota</taxon>
        <taxon>Alphaproteobacteria</taxon>
        <taxon>Hyphomicrobiales</taxon>
        <taxon>Kaistiaceae</taxon>
        <taxon>Bauldia</taxon>
    </lineage>
</organism>
<keyword evidence="2 8" id="KW-0813">Transport</keyword>
<dbReference type="OrthoDB" id="9790211at2"/>
<feature type="transmembrane region" description="Helical" evidence="8">
    <location>
        <begin position="296"/>
        <end position="325"/>
    </location>
</feature>